<name>A0ABS2PI54_9BACL</name>
<keyword evidence="4 7" id="KW-0812">Transmembrane</keyword>
<dbReference type="InterPro" id="IPR005769">
    <property type="entry name" value="PhnE/PtxC"/>
</dbReference>
<evidence type="ECO:0000313" key="9">
    <source>
        <dbReference type="EMBL" id="MBM7635024.1"/>
    </source>
</evidence>
<feature type="domain" description="ABC transmembrane type-1" evidence="8">
    <location>
        <begin position="76"/>
        <end position="259"/>
    </location>
</feature>
<evidence type="ECO:0000256" key="6">
    <source>
        <dbReference type="ARBA" id="ARBA00023136"/>
    </source>
</evidence>
<keyword evidence="2 7" id="KW-0813">Transport</keyword>
<evidence type="ECO:0000259" key="8">
    <source>
        <dbReference type="PROSITE" id="PS50928"/>
    </source>
</evidence>
<dbReference type="InterPro" id="IPR000515">
    <property type="entry name" value="MetI-like"/>
</dbReference>
<dbReference type="NCBIfam" id="TIGR01097">
    <property type="entry name" value="PhnE"/>
    <property type="match status" value="1"/>
</dbReference>
<dbReference type="PANTHER" id="PTHR30043:SF1">
    <property type="entry name" value="ABC TRANSPORT SYSTEM PERMEASE PROTEIN P69"/>
    <property type="match status" value="1"/>
</dbReference>
<accession>A0ABS2PI54</accession>
<dbReference type="PROSITE" id="PS50928">
    <property type="entry name" value="ABC_TM1"/>
    <property type="match status" value="1"/>
</dbReference>
<evidence type="ECO:0000256" key="1">
    <source>
        <dbReference type="ARBA" id="ARBA00004651"/>
    </source>
</evidence>
<evidence type="ECO:0000256" key="7">
    <source>
        <dbReference type="RuleBase" id="RU363032"/>
    </source>
</evidence>
<protein>
    <submittedName>
        <fullName evidence="9">Phosphonate transport system permease protein</fullName>
    </submittedName>
</protein>
<keyword evidence="6 7" id="KW-0472">Membrane</keyword>
<keyword evidence="3" id="KW-1003">Cell membrane</keyword>
<keyword evidence="10" id="KW-1185">Reference proteome</keyword>
<evidence type="ECO:0000256" key="3">
    <source>
        <dbReference type="ARBA" id="ARBA00022475"/>
    </source>
</evidence>
<dbReference type="EMBL" id="JAFBEC010000021">
    <property type="protein sequence ID" value="MBM7635024.1"/>
    <property type="molecule type" value="Genomic_DNA"/>
</dbReference>
<feature type="transmembrane region" description="Helical" evidence="7">
    <location>
        <begin position="50"/>
        <end position="68"/>
    </location>
</feature>
<keyword evidence="5 7" id="KW-1133">Transmembrane helix</keyword>
<evidence type="ECO:0000256" key="5">
    <source>
        <dbReference type="ARBA" id="ARBA00022989"/>
    </source>
</evidence>
<dbReference type="SUPFAM" id="SSF161098">
    <property type="entry name" value="MetI-like"/>
    <property type="match status" value="1"/>
</dbReference>
<dbReference type="Gene3D" id="1.10.3720.10">
    <property type="entry name" value="MetI-like"/>
    <property type="match status" value="1"/>
</dbReference>
<reference evidence="9 10" key="1">
    <citation type="submission" date="2021-01" db="EMBL/GenBank/DDBJ databases">
        <title>Genomic Encyclopedia of Type Strains, Phase IV (KMG-IV): sequencing the most valuable type-strain genomes for metagenomic binning, comparative biology and taxonomic classification.</title>
        <authorList>
            <person name="Goeker M."/>
        </authorList>
    </citation>
    <scope>NUCLEOTIDE SEQUENCE [LARGE SCALE GENOMIC DNA]</scope>
    <source>
        <strain evidence="9 10">DSM 25540</strain>
    </source>
</reference>
<dbReference type="Proteomes" id="UP000741863">
    <property type="component" value="Unassembled WGS sequence"/>
</dbReference>
<sequence>MTPAPKMDKIPILPRRSKLNILSILAVVAGLYIAAAYLTNAAPDRIINGLPQIINFVFGNLIPPNWGYYDTVASSLLETWNIALLATTLSVIFCLPIAFLSASNVNPSSILYNAVRFFMNVLRTIPDLVLAVIFVGLVGLGAMAGVYALFFFSVGILAKLISETIESIDPDPLEAIRSTGGNTLQVIWYGVMPQVLPHYISYSLYVLEINVRASVVLGFVGAGGVGLILNQQLNFFNYGNVSLIIIMTFVVVTLIDMVSIRLRERIV</sequence>
<comment type="subcellular location">
    <subcellularLocation>
        <location evidence="1 7">Cell membrane</location>
        <topology evidence="1 7">Multi-pass membrane protein</topology>
    </subcellularLocation>
</comment>
<feature type="transmembrane region" description="Helical" evidence="7">
    <location>
        <begin position="128"/>
        <end position="152"/>
    </location>
</feature>
<comment type="caution">
    <text evidence="9">The sequence shown here is derived from an EMBL/GenBank/DDBJ whole genome shotgun (WGS) entry which is preliminary data.</text>
</comment>
<dbReference type="PANTHER" id="PTHR30043">
    <property type="entry name" value="PHOSPHONATES TRANSPORT SYSTEM PERMEASE PROTEIN"/>
    <property type="match status" value="1"/>
</dbReference>
<dbReference type="InterPro" id="IPR035906">
    <property type="entry name" value="MetI-like_sf"/>
</dbReference>
<evidence type="ECO:0000313" key="10">
    <source>
        <dbReference type="Proteomes" id="UP000741863"/>
    </source>
</evidence>
<proteinExistence type="inferred from homology"/>
<dbReference type="RefSeq" id="WP_238554315.1">
    <property type="nucleotide sequence ID" value="NZ_JAFBEC010000021.1"/>
</dbReference>
<feature type="transmembrane region" description="Helical" evidence="7">
    <location>
        <begin position="80"/>
        <end position="102"/>
    </location>
</feature>
<evidence type="ECO:0000256" key="2">
    <source>
        <dbReference type="ARBA" id="ARBA00022448"/>
    </source>
</evidence>
<feature type="transmembrane region" description="Helical" evidence="7">
    <location>
        <begin position="21"/>
        <end position="38"/>
    </location>
</feature>
<organism evidence="9 10">
    <name type="scientific">Geomicrobium sediminis</name>
    <dbReference type="NCBI Taxonomy" id="1347788"/>
    <lineage>
        <taxon>Bacteria</taxon>
        <taxon>Bacillati</taxon>
        <taxon>Bacillota</taxon>
        <taxon>Bacilli</taxon>
        <taxon>Bacillales</taxon>
        <taxon>Geomicrobium</taxon>
    </lineage>
</organism>
<comment type="similarity">
    <text evidence="7">Belongs to the binding-protein-dependent transport system permease family.</text>
</comment>
<dbReference type="Pfam" id="PF00528">
    <property type="entry name" value="BPD_transp_1"/>
    <property type="match status" value="1"/>
</dbReference>
<feature type="transmembrane region" description="Helical" evidence="7">
    <location>
        <begin position="209"/>
        <end position="229"/>
    </location>
</feature>
<feature type="transmembrane region" description="Helical" evidence="7">
    <location>
        <begin position="235"/>
        <end position="255"/>
    </location>
</feature>
<evidence type="ECO:0000256" key="4">
    <source>
        <dbReference type="ARBA" id="ARBA00022692"/>
    </source>
</evidence>
<gene>
    <name evidence="9" type="ORF">JOD17_004167</name>
</gene>
<dbReference type="CDD" id="cd06261">
    <property type="entry name" value="TM_PBP2"/>
    <property type="match status" value="1"/>
</dbReference>